<dbReference type="PANTHER" id="PTHR21029">
    <property type="entry name" value="R-SEVEN BINDING PROTEIN (R7BP) HOMOLOG"/>
    <property type="match status" value="1"/>
</dbReference>
<sequence>MHSFLCPPYRRFACLYGGVLWYRKCPLCLPISYNHWTRDCSQGHIFCHHSDVLLFNVSLEAQINYPFCLNLTQIVQEFNTLVALYRELVISIGEITVDCPTLRADMLKTRTKGCEMARAAHQSLSLISGPEDGEIHPEICRLFIQLQCCLEMYITEMLKSVCLLGSLQLHRKGKDSCCPPGIDSKTEDSDIPILEDTSSSPTDCPQLCWLVATDIENIEKDMRDMKNLLSKLRETMPLPLKNQDDSSLLNLTPYPLVRQRKRRFFGLCCLVTS</sequence>
<proteinExistence type="inferred from homology"/>
<comment type="similarity">
    <text evidence="1">Belongs to the RGS7BP/RGS9BP family.</text>
</comment>
<dbReference type="AlphaFoldDB" id="A0A3B3Z3U5"/>
<evidence type="ECO:0000256" key="1">
    <source>
        <dbReference type="ARBA" id="ARBA00007457"/>
    </source>
</evidence>
<dbReference type="InterPro" id="IPR026512">
    <property type="entry name" value="RGS7BP/RGS9BP"/>
</dbReference>
<dbReference type="Proteomes" id="UP000261480">
    <property type="component" value="Unplaced"/>
</dbReference>
<protein>
    <submittedName>
        <fullName evidence="3">Uncharacterized protein</fullName>
    </submittedName>
</protein>
<dbReference type="STRING" id="48701.ENSPMEP00000034189"/>
<organism evidence="3 4">
    <name type="scientific">Poecilia mexicana</name>
    <dbReference type="NCBI Taxonomy" id="48701"/>
    <lineage>
        <taxon>Eukaryota</taxon>
        <taxon>Metazoa</taxon>
        <taxon>Chordata</taxon>
        <taxon>Craniata</taxon>
        <taxon>Vertebrata</taxon>
        <taxon>Euteleostomi</taxon>
        <taxon>Actinopterygii</taxon>
        <taxon>Neopterygii</taxon>
        <taxon>Teleostei</taxon>
        <taxon>Neoteleostei</taxon>
        <taxon>Acanthomorphata</taxon>
        <taxon>Ovalentaria</taxon>
        <taxon>Atherinomorphae</taxon>
        <taxon>Cyprinodontiformes</taxon>
        <taxon>Poeciliidae</taxon>
        <taxon>Poeciliinae</taxon>
        <taxon>Poecilia</taxon>
    </lineage>
</organism>
<reference evidence="3" key="1">
    <citation type="submission" date="2025-05" db="UniProtKB">
        <authorList>
            <consortium name="Ensembl"/>
        </authorList>
    </citation>
    <scope>IDENTIFICATION</scope>
</reference>
<keyword evidence="4" id="KW-1185">Reference proteome</keyword>
<dbReference type="Ensembl" id="ENSPMET00000029683.1">
    <property type="protein sequence ID" value="ENSPMEP00000034189.1"/>
    <property type="gene ID" value="ENSPMEG00000023229.1"/>
</dbReference>
<name>A0A3B3Z3U5_9TELE</name>
<evidence type="ECO:0000313" key="4">
    <source>
        <dbReference type="Proteomes" id="UP000261480"/>
    </source>
</evidence>
<dbReference type="Ensembl" id="ENSPMET00000030731.1">
    <property type="protein sequence ID" value="ENSPMEP00000034874.1"/>
    <property type="gene ID" value="ENSPMEG00000024247.1"/>
</dbReference>
<evidence type="ECO:0000313" key="3">
    <source>
        <dbReference type="Ensembl" id="ENSPMEP00000034189.1"/>
    </source>
</evidence>
<evidence type="ECO:0000256" key="2">
    <source>
        <dbReference type="ARBA" id="ARBA00022700"/>
    </source>
</evidence>
<dbReference type="GO" id="GO:0009968">
    <property type="term" value="P:negative regulation of signal transduction"/>
    <property type="evidence" value="ECO:0007669"/>
    <property type="project" value="UniProtKB-KW"/>
</dbReference>
<accession>A0A3B3Z3U5</accession>
<keyword evidence="2" id="KW-0734">Signal transduction inhibitor</keyword>